<sequence>MVRKWFQVKGEDWSDFTSADAVSVDIEDVAAFRRQCLHKSLVLSLQMSSHRTFANGAAYDAKQEPLKASASLVDLGKDEANALIVVVTQRAETTPAYFISATLAVTGDHNLTEQDTVGSSVTLALKEEMANVEVVARNAELDFAILKSSEPRSFIAPWNGSADDLESRCDPVLASFRLGIGEFQASYKGKLGFAPAACIAISSLRRHIIFSCPTYAVDSGAALLVKDGCLVGIHLETINALREEMDRKKVIKDRLNDVEESLDNLVRSGLAQGCSGLLVHEFKNAVSE</sequence>
<evidence type="ECO:0000313" key="3">
    <source>
        <dbReference type="Proteomes" id="UP000429523"/>
    </source>
</evidence>
<accession>A0A6A3EIP4</accession>
<organism evidence="2 3">
    <name type="scientific">Phytophthora fragariae</name>
    <dbReference type="NCBI Taxonomy" id="53985"/>
    <lineage>
        <taxon>Eukaryota</taxon>
        <taxon>Sar</taxon>
        <taxon>Stramenopiles</taxon>
        <taxon>Oomycota</taxon>
        <taxon>Peronosporomycetes</taxon>
        <taxon>Peronosporales</taxon>
        <taxon>Peronosporaceae</taxon>
        <taxon>Phytophthora</taxon>
    </lineage>
</organism>
<dbReference type="EMBL" id="QXGF01001128">
    <property type="protein sequence ID" value="KAE8932353.1"/>
    <property type="molecule type" value="Genomic_DNA"/>
</dbReference>
<dbReference type="Gene3D" id="2.40.10.120">
    <property type="match status" value="1"/>
</dbReference>
<dbReference type="Proteomes" id="UP000429523">
    <property type="component" value="Unassembled WGS sequence"/>
</dbReference>
<proteinExistence type="predicted"/>
<reference evidence="2 3" key="1">
    <citation type="submission" date="2018-08" db="EMBL/GenBank/DDBJ databases">
        <title>Genomic investigation of the strawberry pathogen Phytophthora fragariae indicates pathogenicity is determined by transcriptional variation in three key races.</title>
        <authorList>
            <person name="Adams T.M."/>
            <person name="Armitage A.D."/>
            <person name="Sobczyk M.K."/>
            <person name="Bates H.J."/>
            <person name="Dunwell J.M."/>
            <person name="Nellist C.F."/>
            <person name="Harrison R.J."/>
        </authorList>
    </citation>
    <scope>NUCLEOTIDE SEQUENCE [LARGE SCALE GENOMIC DNA]</scope>
    <source>
        <strain evidence="2 3">NOV-9</strain>
    </source>
</reference>
<gene>
    <name evidence="2" type="ORF">PF009_g17615</name>
</gene>
<evidence type="ECO:0000313" key="2">
    <source>
        <dbReference type="EMBL" id="KAE8932353.1"/>
    </source>
</evidence>
<dbReference type="AlphaFoldDB" id="A0A6A3EIP4"/>
<protein>
    <submittedName>
        <fullName evidence="2">Uncharacterized protein</fullName>
    </submittedName>
</protein>
<keyword evidence="1" id="KW-0175">Coiled coil</keyword>
<dbReference type="InterPro" id="IPR009003">
    <property type="entry name" value="Peptidase_S1_PA"/>
</dbReference>
<dbReference type="SUPFAM" id="SSF50494">
    <property type="entry name" value="Trypsin-like serine proteases"/>
    <property type="match status" value="1"/>
</dbReference>
<evidence type="ECO:0000256" key="1">
    <source>
        <dbReference type="SAM" id="Coils"/>
    </source>
</evidence>
<feature type="coiled-coil region" evidence="1">
    <location>
        <begin position="238"/>
        <end position="268"/>
    </location>
</feature>
<comment type="caution">
    <text evidence="2">The sequence shown here is derived from an EMBL/GenBank/DDBJ whole genome shotgun (WGS) entry which is preliminary data.</text>
</comment>
<name>A0A6A3EIP4_9STRA</name>